<evidence type="ECO:0000313" key="1">
    <source>
        <dbReference type="EMBL" id="KAB2932040.1"/>
    </source>
</evidence>
<protein>
    <submittedName>
        <fullName evidence="1">Uncharacterized protein</fullName>
    </submittedName>
</protein>
<gene>
    <name evidence="1" type="ORF">F9K24_12210</name>
</gene>
<comment type="caution">
    <text evidence="1">The sequence shown here is derived from an EMBL/GenBank/DDBJ whole genome shotgun (WGS) entry which is preliminary data.</text>
</comment>
<dbReference type="Proteomes" id="UP000460298">
    <property type="component" value="Unassembled WGS sequence"/>
</dbReference>
<sequence length="442" mass="50763">MIVVGEDPEVALNKFALDSQASSGSARVLSKDESRALASRIIQDLAQPSPPEDMILRRAWSEKPARLLARKLGLEMNLETGQFGSYLFSFSGAIPNIARDANNRDANLLRSYQYDDDRAAESRFNTVQVSCNNGEYSLLSERNELGLISDSKEIAEKILFDLESRVQLTQYQKLLARGALAEIVQDWENLAINTLTGALLKPEPRFVRMRSDKRNLHYRSFPVRWLPEGVRRRAISIIRYLESGRLTAAYRDWFSRRDYGSIVRDWFNARVDHSNGSLFYRSLEVTELSNGFFEPDSALERYWPAIETAALDPWTQDLLSKYRKLFEQGRFGDIIVSYKGWDRDDQGNVIDQDSIEEYFESAWLFPVFKNGEESSITVSDWKSAPWSVDTINPAAMVVDGRWISDSGYTSSLTKRSLWHKKWVRIIRALPDDTRLTSFMCRV</sequence>
<dbReference type="AlphaFoldDB" id="A0A833H133"/>
<organism evidence="1 2">
    <name type="scientific">Leptonema illini</name>
    <dbReference type="NCBI Taxonomy" id="183"/>
    <lineage>
        <taxon>Bacteria</taxon>
        <taxon>Pseudomonadati</taxon>
        <taxon>Spirochaetota</taxon>
        <taxon>Spirochaetia</taxon>
        <taxon>Leptospirales</taxon>
        <taxon>Leptospiraceae</taxon>
        <taxon>Leptonema</taxon>
    </lineage>
</organism>
<name>A0A833H133_9LEPT</name>
<reference evidence="1 2" key="1">
    <citation type="submission" date="2019-10" db="EMBL/GenBank/DDBJ databases">
        <title>Extracellular Electron Transfer in a Candidatus Methanoperedens spp. Enrichment Culture.</title>
        <authorList>
            <person name="Berger S."/>
            <person name="Rangel Shaw D."/>
            <person name="Berben T."/>
            <person name="In 'T Zandt M."/>
            <person name="Frank J."/>
            <person name="Reimann J."/>
            <person name="Jetten M.S.M."/>
            <person name="Welte C.U."/>
        </authorList>
    </citation>
    <scope>NUCLEOTIDE SEQUENCE [LARGE SCALE GENOMIC DNA]</scope>
    <source>
        <strain evidence="1">SB12</strain>
    </source>
</reference>
<dbReference type="EMBL" id="WBUI01000011">
    <property type="protein sequence ID" value="KAB2932040.1"/>
    <property type="molecule type" value="Genomic_DNA"/>
</dbReference>
<proteinExistence type="predicted"/>
<accession>A0A833H133</accession>
<evidence type="ECO:0000313" key="2">
    <source>
        <dbReference type="Proteomes" id="UP000460298"/>
    </source>
</evidence>